<dbReference type="EMBL" id="OZ020108">
    <property type="protein sequence ID" value="CAK9260788.1"/>
    <property type="molecule type" value="Genomic_DNA"/>
</dbReference>
<evidence type="ECO:0000313" key="1">
    <source>
        <dbReference type="EMBL" id="CAK9260788.1"/>
    </source>
</evidence>
<keyword evidence="2" id="KW-1185">Reference proteome</keyword>
<dbReference type="Proteomes" id="UP001497444">
    <property type="component" value="Chromosome 13"/>
</dbReference>
<gene>
    <name evidence="1" type="ORF">CSSPJE1EN1_LOCUS6266</name>
</gene>
<accession>A0ABP0W4C1</accession>
<proteinExistence type="predicted"/>
<protein>
    <submittedName>
        <fullName evidence="1">Uncharacterized protein</fullName>
    </submittedName>
</protein>
<name>A0ABP0W4C1_9BRYO</name>
<organism evidence="1 2">
    <name type="scientific">Sphagnum jensenii</name>
    <dbReference type="NCBI Taxonomy" id="128206"/>
    <lineage>
        <taxon>Eukaryota</taxon>
        <taxon>Viridiplantae</taxon>
        <taxon>Streptophyta</taxon>
        <taxon>Embryophyta</taxon>
        <taxon>Bryophyta</taxon>
        <taxon>Sphagnophytina</taxon>
        <taxon>Sphagnopsida</taxon>
        <taxon>Sphagnales</taxon>
        <taxon>Sphagnaceae</taxon>
        <taxon>Sphagnum</taxon>
    </lineage>
</organism>
<reference evidence="1" key="1">
    <citation type="submission" date="2024-02" db="EMBL/GenBank/DDBJ databases">
        <authorList>
            <consortium name="ELIXIR-Norway"/>
            <consortium name="Elixir Norway"/>
        </authorList>
    </citation>
    <scope>NUCLEOTIDE SEQUENCE</scope>
</reference>
<sequence length="294" mass="33223">MQIARVISRRLSPSFSPSCCGTRVPTLIFRFPAVRNQVDLFKTGRPELCSTRLLSTVTRLWQDTHLRSFKQFPSAVGGVGERCHVMKILGLTTTIYLSSWQQSPKTLICEGIQQPKTTDLSIKETVISTDEKDNAGFFERLKWLKWLWVPMLVLLSVSMGSRYPVPVVVAVGFLLWSTKPYPASIYNWVEKRRLQDTLEKWGANGLKSRLKAKATVMHVEVRDYMFFCLARVTSITQNATMVGIFGGWWVLYSSSSSITAVGLSSLLPTPPPILSKYLQQFESEILDQTFAMPS</sequence>
<evidence type="ECO:0000313" key="2">
    <source>
        <dbReference type="Proteomes" id="UP001497444"/>
    </source>
</evidence>